<protein>
    <submittedName>
        <fullName evidence="1">Uncharacterized protein</fullName>
    </submittedName>
</protein>
<dbReference type="EMBL" id="ML120515">
    <property type="protein sequence ID" value="RPA90736.1"/>
    <property type="molecule type" value="Genomic_DNA"/>
</dbReference>
<gene>
    <name evidence="1" type="ORF">L873DRAFT_1820557</name>
</gene>
<sequence length="58" mass="6709">MNLITSTFLLLSIPYFLAFFLVRLLTTLLHVPCIVHRCVLHHSILHTYWRPGMGAPMC</sequence>
<proteinExistence type="predicted"/>
<evidence type="ECO:0000313" key="2">
    <source>
        <dbReference type="Proteomes" id="UP000276215"/>
    </source>
</evidence>
<keyword evidence="2" id="KW-1185">Reference proteome</keyword>
<accession>A0A3N4IXX5</accession>
<name>A0A3N4IXX5_9PEZI</name>
<evidence type="ECO:0000313" key="1">
    <source>
        <dbReference type="EMBL" id="RPA90736.1"/>
    </source>
</evidence>
<dbReference type="Proteomes" id="UP000276215">
    <property type="component" value="Unassembled WGS sequence"/>
</dbReference>
<organism evidence="1 2">
    <name type="scientific">Choiromyces venosus 120613-1</name>
    <dbReference type="NCBI Taxonomy" id="1336337"/>
    <lineage>
        <taxon>Eukaryota</taxon>
        <taxon>Fungi</taxon>
        <taxon>Dikarya</taxon>
        <taxon>Ascomycota</taxon>
        <taxon>Pezizomycotina</taxon>
        <taxon>Pezizomycetes</taxon>
        <taxon>Pezizales</taxon>
        <taxon>Tuberaceae</taxon>
        <taxon>Choiromyces</taxon>
    </lineage>
</organism>
<reference evidence="1 2" key="1">
    <citation type="journal article" date="2018" name="Nat. Ecol. Evol.">
        <title>Pezizomycetes genomes reveal the molecular basis of ectomycorrhizal truffle lifestyle.</title>
        <authorList>
            <person name="Murat C."/>
            <person name="Payen T."/>
            <person name="Noel B."/>
            <person name="Kuo A."/>
            <person name="Morin E."/>
            <person name="Chen J."/>
            <person name="Kohler A."/>
            <person name="Krizsan K."/>
            <person name="Balestrini R."/>
            <person name="Da Silva C."/>
            <person name="Montanini B."/>
            <person name="Hainaut M."/>
            <person name="Levati E."/>
            <person name="Barry K.W."/>
            <person name="Belfiori B."/>
            <person name="Cichocki N."/>
            <person name="Clum A."/>
            <person name="Dockter R.B."/>
            <person name="Fauchery L."/>
            <person name="Guy J."/>
            <person name="Iotti M."/>
            <person name="Le Tacon F."/>
            <person name="Lindquist E.A."/>
            <person name="Lipzen A."/>
            <person name="Malagnac F."/>
            <person name="Mello A."/>
            <person name="Molinier V."/>
            <person name="Miyauchi S."/>
            <person name="Poulain J."/>
            <person name="Riccioni C."/>
            <person name="Rubini A."/>
            <person name="Sitrit Y."/>
            <person name="Splivallo R."/>
            <person name="Traeger S."/>
            <person name="Wang M."/>
            <person name="Zifcakova L."/>
            <person name="Wipf D."/>
            <person name="Zambonelli A."/>
            <person name="Paolocci F."/>
            <person name="Nowrousian M."/>
            <person name="Ottonello S."/>
            <person name="Baldrian P."/>
            <person name="Spatafora J.W."/>
            <person name="Henrissat B."/>
            <person name="Nagy L.G."/>
            <person name="Aury J.M."/>
            <person name="Wincker P."/>
            <person name="Grigoriev I.V."/>
            <person name="Bonfante P."/>
            <person name="Martin F.M."/>
        </authorList>
    </citation>
    <scope>NUCLEOTIDE SEQUENCE [LARGE SCALE GENOMIC DNA]</scope>
    <source>
        <strain evidence="1 2">120613-1</strain>
    </source>
</reference>
<dbReference type="AlphaFoldDB" id="A0A3N4IXX5"/>